<dbReference type="InterPro" id="IPR000157">
    <property type="entry name" value="TIR_dom"/>
</dbReference>
<protein>
    <recommendedName>
        <fullName evidence="2">TIR domain-containing protein</fullName>
    </recommendedName>
</protein>
<name>A0A498IWP6_MALDO</name>
<proteinExistence type="predicted"/>
<keyword evidence="4" id="KW-1185">Reference proteome</keyword>
<dbReference type="EMBL" id="RDQH01000336">
    <property type="protein sequence ID" value="RXH87758.1"/>
    <property type="molecule type" value="Genomic_DNA"/>
</dbReference>
<evidence type="ECO:0000313" key="4">
    <source>
        <dbReference type="Proteomes" id="UP000290289"/>
    </source>
</evidence>
<feature type="region of interest" description="Disordered" evidence="1">
    <location>
        <begin position="157"/>
        <end position="179"/>
    </location>
</feature>
<dbReference type="Pfam" id="PF01582">
    <property type="entry name" value="TIR"/>
    <property type="match status" value="1"/>
</dbReference>
<dbReference type="Gene3D" id="3.40.50.10140">
    <property type="entry name" value="Toll/interleukin-1 receptor homology (TIR) domain"/>
    <property type="match status" value="1"/>
</dbReference>
<dbReference type="Proteomes" id="UP000290289">
    <property type="component" value="Chromosome 10"/>
</dbReference>
<evidence type="ECO:0000259" key="2">
    <source>
        <dbReference type="SMART" id="SM00255"/>
    </source>
</evidence>
<dbReference type="PANTHER" id="PTHR11017">
    <property type="entry name" value="LEUCINE-RICH REPEAT-CONTAINING PROTEIN"/>
    <property type="match status" value="1"/>
</dbReference>
<dbReference type="InterPro" id="IPR035897">
    <property type="entry name" value="Toll_tir_struct_dom_sf"/>
</dbReference>
<dbReference type="InterPro" id="IPR044974">
    <property type="entry name" value="Disease_R_plants"/>
</dbReference>
<organism evidence="3 4">
    <name type="scientific">Malus domestica</name>
    <name type="common">Apple</name>
    <name type="synonym">Pyrus malus</name>
    <dbReference type="NCBI Taxonomy" id="3750"/>
    <lineage>
        <taxon>Eukaryota</taxon>
        <taxon>Viridiplantae</taxon>
        <taxon>Streptophyta</taxon>
        <taxon>Embryophyta</taxon>
        <taxon>Tracheophyta</taxon>
        <taxon>Spermatophyta</taxon>
        <taxon>Magnoliopsida</taxon>
        <taxon>eudicotyledons</taxon>
        <taxon>Gunneridae</taxon>
        <taxon>Pentapetalae</taxon>
        <taxon>rosids</taxon>
        <taxon>fabids</taxon>
        <taxon>Rosales</taxon>
        <taxon>Rosaceae</taxon>
        <taxon>Amygdaloideae</taxon>
        <taxon>Maleae</taxon>
        <taxon>Malus</taxon>
    </lineage>
</organism>
<comment type="caution">
    <text evidence="3">The sequence shown here is derived from an EMBL/GenBank/DDBJ whole genome shotgun (WGS) entry which is preliminary data.</text>
</comment>
<dbReference type="GO" id="GO:0006952">
    <property type="term" value="P:defense response"/>
    <property type="evidence" value="ECO:0007669"/>
    <property type="project" value="InterPro"/>
</dbReference>
<dbReference type="PANTHER" id="PTHR11017:SF574">
    <property type="entry name" value="ADP-RIBOSYL CYCLASE_CYCLIC ADP-RIBOSE HYDROLASE"/>
    <property type="match status" value="1"/>
</dbReference>
<accession>A0A498IWP6</accession>
<gene>
    <name evidence="3" type="ORF">DVH24_034658</name>
</gene>
<evidence type="ECO:0000256" key="1">
    <source>
        <dbReference type="SAM" id="MobiDB-lite"/>
    </source>
</evidence>
<dbReference type="SMART" id="SM00255">
    <property type="entry name" value="TIR"/>
    <property type="match status" value="1"/>
</dbReference>
<evidence type="ECO:0000313" key="3">
    <source>
        <dbReference type="EMBL" id="RXH87758.1"/>
    </source>
</evidence>
<reference evidence="3 4" key="1">
    <citation type="submission" date="2018-10" db="EMBL/GenBank/DDBJ databases">
        <title>A high-quality apple genome assembly.</title>
        <authorList>
            <person name="Hu J."/>
        </authorList>
    </citation>
    <scope>NUCLEOTIDE SEQUENCE [LARGE SCALE GENOMIC DNA]</scope>
    <source>
        <strain evidence="4">cv. HFTH1</strain>
        <tissue evidence="3">Young leaf</tissue>
    </source>
</reference>
<dbReference type="SUPFAM" id="SSF52200">
    <property type="entry name" value="Toll/Interleukin receptor TIR domain"/>
    <property type="match status" value="1"/>
</dbReference>
<sequence length="283" mass="32665">MSLYASAVAAAAIPPLQKFDVFLSFKGEDTRCNFTSHLHTALCGDKIETYISDRLEKPKLSVNILSKDYASSKLCLAEFVHILLCKKNVDILYSKVWSTSLRRPTRCNMTSSNVMGPYLFRAELNKQLNKKKYDYTTLAECFDVADDLTDWDDKTQKKISNQDHTKSSDRKGGHKDKQALFKPTKYTTLNTTMNNILHNIKDKPYLKRLKPLPNHLAKKKPNEYCSFHQCNDHTTWSFHTLRANIEELLNQGNCREFVKSKAIKEKPADKERPRQIRTTRAHC</sequence>
<feature type="domain" description="TIR" evidence="2">
    <location>
        <begin position="18"/>
        <end position="131"/>
    </location>
</feature>
<dbReference type="GO" id="GO:0007165">
    <property type="term" value="P:signal transduction"/>
    <property type="evidence" value="ECO:0007669"/>
    <property type="project" value="InterPro"/>
</dbReference>
<dbReference type="AlphaFoldDB" id="A0A498IWP6"/>